<dbReference type="InterPro" id="IPR011429">
    <property type="entry name" value="Cyt_c_Planctomycete-type"/>
</dbReference>
<organism evidence="5 6">
    <name type="scientific">Fuerstiella marisgermanici</name>
    <dbReference type="NCBI Taxonomy" id="1891926"/>
    <lineage>
        <taxon>Bacteria</taxon>
        <taxon>Pseudomonadati</taxon>
        <taxon>Planctomycetota</taxon>
        <taxon>Planctomycetia</taxon>
        <taxon>Planctomycetales</taxon>
        <taxon>Planctomycetaceae</taxon>
        <taxon>Fuerstiella</taxon>
    </lineage>
</organism>
<dbReference type="OrthoDB" id="127107at2"/>
<feature type="domain" description="DUF1553" evidence="2">
    <location>
        <begin position="671"/>
        <end position="920"/>
    </location>
</feature>
<dbReference type="RefSeq" id="WP_077026018.1">
    <property type="nucleotide sequence ID" value="NZ_CP017641.1"/>
</dbReference>
<dbReference type="KEGG" id="fmr:Fuma_04390"/>
<evidence type="ECO:0000259" key="1">
    <source>
        <dbReference type="Pfam" id="PF07583"/>
    </source>
</evidence>
<evidence type="ECO:0000259" key="2">
    <source>
        <dbReference type="Pfam" id="PF07587"/>
    </source>
</evidence>
<reference evidence="5 6" key="1">
    <citation type="journal article" date="2016" name="Front. Microbiol.">
        <title>Fuerstia marisgermanicae gen. nov., sp. nov., an Unusual Member of the Phylum Planctomycetes from the German Wadden Sea.</title>
        <authorList>
            <person name="Kohn T."/>
            <person name="Heuer A."/>
            <person name="Jogler M."/>
            <person name="Vollmers J."/>
            <person name="Boedeker C."/>
            <person name="Bunk B."/>
            <person name="Rast P."/>
            <person name="Borchert D."/>
            <person name="Glockner I."/>
            <person name="Freese H.M."/>
            <person name="Klenk H.P."/>
            <person name="Overmann J."/>
            <person name="Kaster A.K."/>
            <person name="Rohde M."/>
            <person name="Wiegand S."/>
            <person name="Jogler C."/>
        </authorList>
    </citation>
    <scope>NUCLEOTIDE SEQUENCE [LARGE SCALE GENOMIC DNA]</scope>
    <source>
        <strain evidence="5 6">NH11</strain>
    </source>
</reference>
<proteinExistence type="predicted"/>
<dbReference type="Pfam" id="PF07583">
    <property type="entry name" value="PSCyt2"/>
    <property type="match status" value="1"/>
</dbReference>
<evidence type="ECO:0000313" key="5">
    <source>
        <dbReference type="EMBL" id="APZ94751.1"/>
    </source>
</evidence>
<evidence type="ECO:0000259" key="4">
    <source>
        <dbReference type="Pfam" id="PF25275"/>
    </source>
</evidence>
<dbReference type="Pfam" id="PF25275">
    <property type="entry name" value="Golvesin_C"/>
    <property type="match status" value="1"/>
</dbReference>
<dbReference type="STRING" id="1891926.Fuma_04390"/>
<dbReference type="EC" id="4.2.2.12" evidence="5"/>
<dbReference type="PANTHER" id="PTHR35889">
    <property type="entry name" value="CYCLOINULO-OLIGOSACCHARIDE FRUCTANOTRANSFERASE-RELATED"/>
    <property type="match status" value="1"/>
</dbReference>
<keyword evidence="5" id="KW-0456">Lyase</keyword>
<dbReference type="EMBL" id="CP017641">
    <property type="protein sequence ID" value="APZ94751.1"/>
    <property type="molecule type" value="Genomic_DNA"/>
</dbReference>
<accession>A0A1P8WL36</accession>
<feature type="domain" description="Golvesin/Xly CBD-like" evidence="4">
    <location>
        <begin position="442"/>
        <end position="571"/>
    </location>
</feature>
<gene>
    <name evidence="5" type="primary">xly_1</name>
    <name evidence="5" type="ORF">Fuma_04390</name>
</gene>
<dbReference type="AlphaFoldDB" id="A0A1P8WL36"/>
<name>A0A1P8WL36_9PLAN</name>
<dbReference type="InterPro" id="IPR033803">
    <property type="entry name" value="CBD-like_Golvesin-Xly"/>
</dbReference>
<protein>
    <submittedName>
        <fullName evidence="5">Xanthan lyase</fullName>
        <ecNumber evidence="5">4.2.2.12</ecNumber>
    </submittedName>
</protein>
<dbReference type="InterPro" id="IPR022655">
    <property type="entry name" value="DUF1553"/>
</dbReference>
<evidence type="ECO:0000259" key="3">
    <source>
        <dbReference type="Pfam" id="PF07635"/>
    </source>
</evidence>
<feature type="domain" description="Cytochrome C Planctomycete-type" evidence="3">
    <location>
        <begin position="43"/>
        <end position="100"/>
    </location>
</feature>
<feature type="domain" description="DUF1549" evidence="1">
    <location>
        <begin position="165"/>
        <end position="377"/>
    </location>
</feature>
<evidence type="ECO:0000313" key="6">
    <source>
        <dbReference type="Proteomes" id="UP000187735"/>
    </source>
</evidence>
<dbReference type="GO" id="GO:0047492">
    <property type="term" value="F:xanthan lyase activity"/>
    <property type="evidence" value="ECO:0007669"/>
    <property type="project" value="UniProtKB-EC"/>
</dbReference>
<dbReference type="PANTHER" id="PTHR35889:SF3">
    <property type="entry name" value="F-BOX DOMAIN-CONTAINING PROTEIN"/>
    <property type="match status" value="1"/>
</dbReference>
<keyword evidence="6" id="KW-1185">Reference proteome</keyword>
<dbReference type="InterPro" id="IPR011444">
    <property type="entry name" value="DUF1549"/>
</dbReference>
<dbReference type="Proteomes" id="UP000187735">
    <property type="component" value="Chromosome"/>
</dbReference>
<sequence>MSRSIPPFRIAVLLIVAVTTTVRADEKIDFFESRIRPVLIEHCYECHSADAKNVRGGLLLDSKAGTRDGGESGAAVVPGNPADSLLLSALKHESFEMPPDRKLPDRVVADFEKWIRDGAEDPRAGGKTITRTSIDLHEGRKFWSFQPISNVPPPPASDDRPMTDIDRFVVAKHREAGLKPNSDATPYEILRRLHFGLVGLPPSRHDIAAFIDDYETDPDGAIANVVDQLLASRHFGERWGRHWLDVTRFAESSGGGRSLMFPEAWRFRDYVIQSFNDDKPFDQLAREHIAGDLLPFETDQQRDDQVTGVGYLTLGPTNYEQQDKELLRMEVVDEQIDTLGRTFLGLTLGCARCHDHKFDPLPTADYYGMAGIFRSTQTLLPGNVSTYVTTSLNNGIDATALEKWTTTDKALKQQIAALKKQVPVSAATSLAAVNPDSLPGIVVDDVDARLAGDWTPSASVQAYVGKGYQHDANMKVDRRAAFETMLPQSGRYRVRYAYSSSSNRCDRVPIDVHHAGGMSTVTIDQRTRPGVDGLFADLGEFEFTADQPAVVSVNPEEAGNGVLIIDAVQFVPVELVAGDKVDPERAKHIQTLVAELRELEAKLKQHGRSKPKKPAAMGVKDEAEPGDWHIHVRGGIRNLGPVVPRTAVTVASPLNEQGEFQRLQIPDGSSGRLELADWVVSPENPLTARVFVNRVWLHLFGEGLVRTPDNFGKMGRPPTHPELLDYLAYTFVHEDHWSVKKLIRRIATSRVYRLASSPRQAGDPDNRLLTQGFRRRLDAESLRDFVLQISGQLDLDTTGGRTIERIAQYDNAYDHRKFSRTMRSVYVPFFRNSMLEIFSVFDVANPNLVTGRRASSTLPSQALYLLNSPFVLEQSELAAKHFLATESSDPATIDILIQKAYLATLSRPPSDAELRTLTSFVKSSSAEPQQAWTAVFQALFASVDFRYVD</sequence>
<dbReference type="Pfam" id="PF07635">
    <property type="entry name" value="PSCyt1"/>
    <property type="match status" value="1"/>
</dbReference>
<dbReference type="Pfam" id="PF07587">
    <property type="entry name" value="PSD1"/>
    <property type="match status" value="1"/>
</dbReference>